<feature type="compositionally biased region" description="Acidic residues" evidence="1">
    <location>
        <begin position="239"/>
        <end position="251"/>
    </location>
</feature>
<feature type="compositionally biased region" description="Low complexity" evidence="1">
    <location>
        <begin position="206"/>
        <end position="223"/>
    </location>
</feature>
<feature type="compositionally biased region" description="Low complexity" evidence="1">
    <location>
        <begin position="435"/>
        <end position="448"/>
    </location>
</feature>
<feature type="region of interest" description="Disordered" evidence="1">
    <location>
        <begin position="97"/>
        <end position="149"/>
    </location>
</feature>
<gene>
    <name evidence="2" type="ORF">WJX75_002562</name>
</gene>
<comment type="caution">
    <text evidence="2">The sequence shown here is derived from an EMBL/GenBank/DDBJ whole genome shotgun (WGS) entry which is preliminary data.</text>
</comment>
<evidence type="ECO:0000256" key="1">
    <source>
        <dbReference type="SAM" id="MobiDB-lite"/>
    </source>
</evidence>
<evidence type="ECO:0000313" key="2">
    <source>
        <dbReference type="EMBL" id="KAK9903310.1"/>
    </source>
</evidence>
<sequence length="544" mass="57646">MQQPQYWNVKVSTNLRTRLLIVQDRENNIRSLQEAVEEDHVAVYPEQGPVKCCTVSLIDTGSAGVERYYAVASKYLLQDALKHDGAEVFAHLELHQKKRKRSLVSQPTPELLPDGPGHKRPREAAAGSSPSALPATQREAEAASPGVTAAAVPQLPEAAEEAATRHVTAQAEVNAGAAQEAKADSDGDEELQLAQQPPSGTPVESAAAEPGPVETAGAAAAAVAEEENGGGASSSEESSSSEDDSDDDLADGEPAAQPGGGNATGLATPEQATQAKDESSESNDESASEEEAGGEEGQESGQEEASEKSSSSEEESEAGSEEESKEDEGDDESGELESNDASPVTARAKSSVNMVVEESEFDRLKNEATQKVLDRLADMPDAISMLLAAKSARKKARESRGAEEGGRQEAPSTPVPSDARLASVAEELQRKKESQQAAAKAGAASESGLKGHPELKPLAEYKAEADLRRALRAALMPLVNVQQGSAHKSTKQVLMQCAKPAWWPLEKWDHNQLDRRWKALEAIYHAMQEQRRLLGVAATGAALF</sequence>
<keyword evidence="3" id="KW-1185">Reference proteome</keyword>
<dbReference type="Proteomes" id="UP001491310">
    <property type="component" value="Unassembled WGS sequence"/>
</dbReference>
<feature type="compositionally biased region" description="Acidic residues" evidence="1">
    <location>
        <begin position="280"/>
        <end position="304"/>
    </location>
</feature>
<feature type="compositionally biased region" description="Acidic residues" evidence="1">
    <location>
        <begin position="312"/>
        <end position="338"/>
    </location>
</feature>
<protein>
    <submittedName>
        <fullName evidence="2">Uncharacterized protein</fullName>
    </submittedName>
</protein>
<feature type="compositionally biased region" description="Low complexity" evidence="1">
    <location>
        <begin position="124"/>
        <end position="135"/>
    </location>
</feature>
<feature type="region of interest" description="Disordered" evidence="1">
    <location>
        <begin position="174"/>
        <end position="351"/>
    </location>
</feature>
<proteinExistence type="predicted"/>
<accession>A0ABR2YDU0</accession>
<name>A0ABR2YDU0_9CHLO</name>
<reference evidence="2 3" key="1">
    <citation type="journal article" date="2024" name="Nat. Commun.">
        <title>Phylogenomics reveals the evolutionary origins of lichenization in chlorophyte algae.</title>
        <authorList>
            <person name="Puginier C."/>
            <person name="Libourel C."/>
            <person name="Otte J."/>
            <person name="Skaloud P."/>
            <person name="Haon M."/>
            <person name="Grisel S."/>
            <person name="Petersen M."/>
            <person name="Berrin J.G."/>
            <person name="Delaux P.M."/>
            <person name="Dal Grande F."/>
            <person name="Keller J."/>
        </authorList>
    </citation>
    <scope>NUCLEOTIDE SEQUENCE [LARGE SCALE GENOMIC DNA]</scope>
    <source>
        <strain evidence="2 3">SAG 216-7</strain>
    </source>
</reference>
<evidence type="ECO:0000313" key="3">
    <source>
        <dbReference type="Proteomes" id="UP001491310"/>
    </source>
</evidence>
<organism evidence="2 3">
    <name type="scientific">Coccomyxa subellipsoidea</name>
    <dbReference type="NCBI Taxonomy" id="248742"/>
    <lineage>
        <taxon>Eukaryota</taxon>
        <taxon>Viridiplantae</taxon>
        <taxon>Chlorophyta</taxon>
        <taxon>core chlorophytes</taxon>
        <taxon>Trebouxiophyceae</taxon>
        <taxon>Trebouxiophyceae incertae sedis</taxon>
        <taxon>Coccomyxaceae</taxon>
        <taxon>Coccomyxa</taxon>
    </lineage>
</organism>
<feature type="compositionally biased region" description="Basic and acidic residues" evidence="1">
    <location>
        <begin position="398"/>
        <end position="407"/>
    </location>
</feature>
<feature type="region of interest" description="Disordered" evidence="1">
    <location>
        <begin position="394"/>
        <end position="452"/>
    </location>
</feature>
<dbReference type="EMBL" id="JALJOT010000014">
    <property type="protein sequence ID" value="KAK9903310.1"/>
    <property type="molecule type" value="Genomic_DNA"/>
</dbReference>